<dbReference type="PATRIC" id="fig|280871.6.peg.1547"/>
<dbReference type="EMBL" id="JXST01000008">
    <property type="protein sequence ID" value="KIU17473.1"/>
    <property type="molecule type" value="Genomic_DNA"/>
</dbReference>
<evidence type="ECO:0000313" key="3">
    <source>
        <dbReference type="Proteomes" id="UP000032221"/>
    </source>
</evidence>
<proteinExistence type="inferred from homology"/>
<protein>
    <recommendedName>
        <fullName evidence="4">Phytanoyl-CoA dioxygenase</fullName>
    </recommendedName>
</protein>
<evidence type="ECO:0000256" key="1">
    <source>
        <dbReference type="ARBA" id="ARBA00005830"/>
    </source>
</evidence>
<dbReference type="RefSeq" id="WP_043985164.1">
    <property type="nucleotide sequence ID" value="NZ_JXST01000008.1"/>
</dbReference>
<keyword evidence="3" id="KW-1185">Reference proteome</keyword>
<dbReference type="GO" id="GO:0016706">
    <property type="term" value="F:2-oxoglutarate-dependent dioxygenase activity"/>
    <property type="evidence" value="ECO:0007669"/>
    <property type="project" value="UniProtKB-ARBA"/>
</dbReference>
<dbReference type="PANTHER" id="PTHR20883">
    <property type="entry name" value="PHYTANOYL-COA DIOXYGENASE DOMAIN CONTAINING 1"/>
    <property type="match status" value="1"/>
</dbReference>
<dbReference type="PANTHER" id="PTHR20883:SF48">
    <property type="entry name" value="ECTOINE DIOXYGENASE"/>
    <property type="match status" value="1"/>
</dbReference>
<evidence type="ECO:0008006" key="4">
    <source>
        <dbReference type="Google" id="ProtNLM"/>
    </source>
</evidence>
<dbReference type="InterPro" id="IPR008775">
    <property type="entry name" value="Phytyl_CoA_dOase-like"/>
</dbReference>
<dbReference type="SUPFAM" id="SSF51197">
    <property type="entry name" value="Clavaminate synthase-like"/>
    <property type="match status" value="1"/>
</dbReference>
<comment type="caution">
    <text evidence="2">The sequence shown here is derived from an EMBL/GenBank/DDBJ whole genome shotgun (WGS) entry which is preliminary data.</text>
</comment>
<reference evidence="2 3" key="1">
    <citation type="submission" date="2015-01" db="EMBL/GenBank/DDBJ databases">
        <title>Genome sequence of Mycobacterium llatzerense and Mycobacterium immunogenum recovered from brain abscess.</title>
        <authorList>
            <person name="Greninger A.L."/>
            <person name="Langelier C."/>
            <person name="Cunningham G."/>
            <person name="Chiu C.Y."/>
            <person name="Miller S."/>
        </authorList>
    </citation>
    <scope>NUCLEOTIDE SEQUENCE [LARGE SCALE GENOMIC DNA]</scope>
    <source>
        <strain evidence="2 3">CLUC14</strain>
    </source>
</reference>
<organism evidence="2 3">
    <name type="scientific">Mycolicibacterium llatzerense</name>
    <dbReference type="NCBI Taxonomy" id="280871"/>
    <lineage>
        <taxon>Bacteria</taxon>
        <taxon>Bacillati</taxon>
        <taxon>Actinomycetota</taxon>
        <taxon>Actinomycetes</taxon>
        <taxon>Mycobacteriales</taxon>
        <taxon>Mycobacteriaceae</taxon>
        <taxon>Mycolicibacterium</taxon>
    </lineage>
</organism>
<dbReference type="Pfam" id="PF05721">
    <property type="entry name" value="PhyH"/>
    <property type="match status" value="1"/>
</dbReference>
<name>A0A0D1J7B9_9MYCO</name>
<dbReference type="AlphaFoldDB" id="A0A0D1J7B9"/>
<dbReference type="Proteomes" id="UP000032221">
    <property type="component" value="Unassembled WGS sequence"/>
</dbReference>
<dbReference type="STRING" id="280871.TL10_07480"/>
<comment type="similarity">
    <text evidence="1">Belongs to the PhyH family.</text>
</comment>
<evidence type="ECO:0000313" key="2">
    <source>
        <dbReference type="EMBL" id="KIU17473.1"/>
    </source>
</evidence>
<dbReference type="OrthoDB" id="7593462at2"/>
<gene>
    <name evidence="2" type="ORF">TL10_07480</name>
</gene>
<accession>A0A0D1J7B9</accession>
<dbReference type="Gene3D" id="2.60.120.620">
    <property type="entry name" value="q2cbj1_9rhob like domain"/>
    <property type="match status" value="1"/>
</dbReference>
<dbReference type="GO" id="GO:0005506">
    <property type="term" value="F:iron ion binding"/>
    <property type="evidence" value="ECO:0007669"/>
    <property type="project" value="UniProtKB-ARBA"/>
</dbReference>
<sequence>MATDELGTGLPWVDAIAASFPQHSFDAFHTRDLPALNARHGALVVDDLAGVPPLAFQLPDGKAFTWRATPTGVETSAGDTNAPTLIEFDETTFSAFLHRLLSASGAVRTGRARLVRGTLPDWQRWEPAIQTLLSGTPIYTAAVRDTLIDRDGRPLDLNHTFTADDDIDDLRHFFNVAGYLHIRGVYSPDEIAAWGAEVEKVRAMSTPGDPFSWWSLNSSGSEIVTRINYLGRYSDVLQALCAEPRTTAYARLAGPELRVCDDRLDGPMVFIKNSDVVKGDGDLGWHVDDGIGGHPVMCPLIQAGIQLDQANADNGQLMVLAGSHRYTKHWLQWGHEGDLPVVKLDTEPGDLTLHYGDIMHSTPPPTAPDAGRRVLYYKFAEEKTFGWIPAGCHYNDALFRADAAGKVSSRAATH</sequence>